<dbReference type="AlphaFoldDB" id="A0A839UQE4"/>
<gene>
    <name evidence="8" type="ORF">FHS30_000803</name>
</gene>
<feature type="domain" description="Helicase C-terminal" evidence="7">
    <location>
        <begin position="208"/>
        <end position="374"/>
    </location>
</feature>
<dbReference type="Pfam" id="PF00271">
    <property type="entry name" value="Helicase_C"/>
    <property type="match status" value="1"/>
</dbReference>
<keyword evidence="3 8" id="KW-0347">Helicase</keyword>
<dbReference type="InterPro" id="IPR027417">
    <property type="entry name" value="P-loop_NTPase"/>
</dbReference>
<evidence type="ECO:0000256" key="3">
    <source>
        <dbReference type="ARBA" id="ARBA00022806"/>
    </source>
</evidence>
<dbReference type="GO" id="GO:0016787">
    <property type="term" value="F:hydrolase activity"/>
    <property type="evidence" value="ECO:0007669"/>
    <property type="project" value="UniProtKB-KW"/>
</dbReference>
<dbReference type="Pfam" id="PF24473">
    <property type="entry name" value="CON_HrpB"/>
    <property type="match status" value="1"/>
</dbReference>
<feature type="domain" description="Helicase ATP-binding" evidence="6">
    <location>
        <begin position="14"/>
        <end position="182"/>
    </location>
</feature>
<keyword evidence="4" id="KW-0067">ATP-binding</keyword>
<proteinExistence type="predicted"/>
<dbReference type="GO" id="GO:0003724">
    <property type="term" value="F:RNA helicase activity"/>
    <property type="evidence" value="ECO:0007669"/>
    <property type="project" value="UniProtKB-EC"/>
</dbReference>
<dbReference type="PROSITE" id="PS51194">
    <property type="entry name" value="HELICASE_CTER"/>
    <property type="match status" value="1"/>
</dbReference>
<dbReference type="SMART" id="SM00490">
    <property type="entry name" value="HELICc"/>
    <property type="match status" value="1"/>
</dbReference>
<dbReference type="PANTHER" id="PTHR43519">
    <property type="entry name" value="ATP-DEPENDENT RNA HELICASE HRPB"/>
    <property type="match status" value="1"/>
</dbReference>
<dbReference type="InterPro" id="IPR056329">
    <property type="entry name" value="CON_HrpB"/>
</dbReference>
<dbReference type="InterPro" id="IPR010225">
    <property type="entry name" value="HrpB"/>
</dbReference>
<dbReference type="InterPro" id="IPR014001">
    <property type="entry name" value="Helicase_ATP-bd"/>
</dbReference>
<evidence type="ECO:0000313" key="8">
    <source>
        <dbReference type="EMBL" id="MBB3167627.1"/>
    </source>
</evidence>
<dbReference type="RefSeq" id="WP_183908509.1">
    <property type="nucleotide sequence ID" value="NZ_JACHXZ010000001.1"/>
</dbReference>
<dbReference type="EC" id="3.6.4.13" evidence="8"/>
<feature type="region of interest" description="Disordered" evidence="5">
    <location>
        <begin position="805"/>
        <end position="828"/>
    </location>
</feature>
<sequence>MSDLPIFDVLPDVKAALHARDECVLEAPPGAGKTTGVPLALLDEAWLGDQKIIVLEPRRIAARAAAARMADIIGEPLGERVGYRVRLESKVSAHTRIEVVTEGIFTRMLQDDPSLPGIGLVIFDEFHERSLDADLGLALTLQAREVYGDLRALPLKLLVMSATLDGEAVAALLHQAPRIRSDGRSYPVTIRYGEAWRHDQDLIARLAGVVQLALAEQTGSLLVFLPGTGEIRRLAERLEHDLPAHTLLAPLYGDLSLAEQRRAIAPAPAGQRKVVLATNIAETSLTIDGIGAVVDSGLCRTPRFDPNTGMTRLHTQRIARAASVQRAGRAGRLGPGICYRLWSESQQQELAPHRGAEIEQADLAPLALQLFQWGVGEPRELAWLTPPPVGAWSQAVDLLALLGAVAHHNGQWRLTDHGQAMAQLPMHPRIAHMLVCACDLGAVTLGAQLAAVLSERDPLFNSASADIQLRVQQCDRQPRLRQLVQQFSRAATSLGRAGGVIDCAPTDQIGLLLALAYPDRIARQRSAQGLHYRLANGRAAQLRDTDRLRGQAWLAVAAVGGLQHRQQDSVFLAAPLNPALFEGSLASQVRAEIVMGWDDARNRFVAERHRKVGAVVVSTERLQEPEGEVKITALLALVRERGLSLLDWAAAANLRQRMQLIAAQEPGWPDVSDAGLLARLEHWLAPYLSDIRSLADFKKLDTHSLLLNKLDWPQQQRLALLAPTHVTVPSGQSIALDYTASPPVLAVKLQAMFGCTETPRILDGRLAVMVHLLSPAGRPLQITQDLAGFWAGSYADVKKEMKGRYPKHPWPDNPLLAPATHKTKRHLS</sequence>
<dbReference type="PIRSF" id="PIRSF005496">
    <property type="entry name" value="ATP_hel_hrpB"/>
    <property type="match status" value="1"/>
</dbReference>
<dbReference type="GO" id="GO:0005524">
    <property type="term" value="F:ATP binding"/>
    <property type="evidence" value="ECO:0007669"/>
    <property type="project" value="UniProtKB-KW"/>
</dbReference>
<dbReference type="Gene3D" id="1.20.120.1080">
    <property type="match status" value="1"/>
</dbReference>
<evidence type="ECO:0000259" key="7">
    <source>
        <dbReference type="PROSITE" id="PS51194"/>
    </source>
</evidence>
<dbReference type="InterPro" id="IPR011545">
    <property type="entry name" value="DEAD/DEAH_box_helicase_dom"/>
</dbReference>
<dbReference type="SUPFAM" id="SSF52540">
    <property type="entry name" value="P-loop containing nucleoside triphosphate hydrolases"/>
    <property type="match status" value="1"/>
</dbReference>
<dbReference type="Proteomes" id="UP000559987">
    <property type="component" value="Unassembled WGS sequence"/>
</dbReference>
<dbReference type="GO" id="GO:0003676">
    <property type="term" value="F:nucleic acid binding"/>
    <property type="evidence" value="ECO:0007669"/>
    <property type="project" value="InterPro"/>
</dbReference>
<evidence type="ECO:0000313" key="9">
    <source>
        <dbReference type="Proteomes" id="UP000559987"/>
    </source>
</evidence>
<dbReference type="PROSITE" id="PS51192">
    <property type="entry name" value="HELICASE_ATP_BIND_1"/>
    <property type="match status" value="1"/>
</dbReference>
<keyword evidence="9" id="KW-1185">Reference proteome</keyword>
<dbReference type="InterPro" id="IPR001650">
    <property type="entry name" value="Helicase_C-like"/>
</dbReference>
<keyword evidence="2 8" id="KW-0378">Hydrolase</keyword>
<dbReference type="FunFam" id="3.40.50.300:FF:002125">
    <property type="entry name" value="ATP-dependent helicase HrpB"/>
    <property type="match status" value="1"/>
</dbReference>
<evidence type="ECO:0000256" key="2">
    <source>
        <dbReference type="ARBA" id="ARBA00022801"/>
    </source>
</evidence>
<keyword evidence="1" id="KW-0547">Nucleotide-binding</keyword>
<name>A0A839UQE4_9GAMM</name>
<dbReference type="InterPro" id="IPR013689">
    <property type="entry name" value="RNA_helicase_ATP-dep_HrpB_C"/>
</dbReference>
<dbReference type="InterPro" id="IPR007502">
    <property type="entry name" value="Helicase-assoc_dom"/>
</dbReference>
<dbReference type="Gene3D" id="3.40.50.300">
    <property type="entry name" value="P-loop containing nucleotide triphosphate hydrolases"/>
    <property type="match status" value="2"/>
</dbReference>
<accession>A0A839UQE4</accession>
<organism evidence="8 9">
    <name type="scientific">Simiduia aestuariiviva</name>
    <dbReference type="NCBI Taxonomy" id="1510459"/>
    <lineage>
        <taxon>Bacteria</taxon>
        <taxon>Pseudomonadati</taxon>
        <taxon>Pseudomonadota</taxon>
        <taxon>Gammaproteobacteria</taxon>
        <taxon>Cellvibrionales</taxon>
        <taxon>Cellvibrionaceae</taxon>
        <taxon>Simiduia</taxon>
    </lineage>
</organism>
<reference evidence="8 9" key="1">
    <citation type="submission" date="2020-08" db="EMBL/GenBank/DDBJ databases">
        <title>Genomic Encyclopedia of Type Strains, Phase III (KMG-III): the genomes of soil and plant-associated and newly described type strains.</title>
        <authorList>
            <person name="Whitman W."/>
        </authorList>
    </citation>
    <scope>NUCLEOTIDE SEQUENCE [LARGE SCALE GENOMIC DNA]</scope>
    <source>
        <strain evidence="8 9">CECT 8571</strain>
    </source>
</reference>
<evidence type="ECO:0000259" key="6">
    <source>
        <dbReference type="PROSITE" id="PS51192"/>
    </source>
</evidence>
<dbReference type="CDD" id="cd18791">
    <property type="entry name" value="SF2_C_RHA"/>
    <property type="match status" value="1"/>
</dbReference>
<comment type="caution">
    <text evidence="8">The sequence shown here is derived from an EMBL/GenBank/DDBJ whole genome shotgun (WGS) entry which is preliminary data.</text>
</comment>
<dbReference type="NCBIfam" id="TIGR01970">
    <property type="entry name" value="DEAH_box_HrpB"/>
    <property type="match status" value="1"/>
</dbReference>
<dbReference type="PANTHER" id="PTHR43519:SF1">
    <property type="entry name" value="ATP-DEPENDENT RNA HELICASE HRPB"/>
    <property type="match status" value="1"/>
</dbReference>
<dbReference type="SMART" id="SM00487">
    <property type="entry name" value="DEXDc"/>
    <property type="match status" value="1"/>
</dbReference>
<dbReference type="EMBL" id="JACHXZ010000001">
    <property type="protein sequence ID" value="MBB3167627.1"/>
    <property type="molecule type" value="Genomic_DNA"/>
</dbReference>
<dbReference type="SMART" id="SM00847">
    <property type="entry name" value="HA2"/>
    <property type="match status" value="1"/>
</dbReference>
<dbReference type="Pfam" id="PF08482">
    <property type="entry name" value="HrpB_C"/>
    <property type="match status" value="1"/>
</dbReference>
<dbReference type="InterPro" id="IPR049614">
    <property type="entry name" value="HrpB_DEXH"/>
</dbReference>
<evidence type="ECO:0000256" key="4">
    <source>
        <dbReference type="ARBA" id="ARBA00022840"/>
    </source>
</evidence>
<evidence type="ECO:0000256" key="1">
    <source>
        <dbReference type="ARBA" id="ARBA00022741"/>
    </source>
</evidence>
<evidence type="ECO:0000256" key="5">
    <source>
        <dbReference type="SAM" id="MobiDB-lite"/>
    </source>
</evidence>
<dbReference type="Pfam" id="PF00270">
    <property type="entry name" value="DEAD"/>
    <property type="match status" value="1"/>
</dbReference>
<protein>
    <submittedName>
        <fullName evidence="8">ATP-dependent helicase HrpB</fullName>
        <ecNumber evidence="8">3.6.4.13</ecNumber>
    </submittedName>
</protein>
<dbReference type="CDD" id="cd17990">
    <property type="entry name" value="DEXHc_HrpB"/>
    <property type="match status" value="1"/>
</dbReference>